<dbReference type="PANTHER" id="PTHR43205:SF7">
    <property type="entry name" value="PROSTAGLANDIN REDUCTASE 1"/>
    <property type="match status" value="1"/>
</dbReference>
<gene>
    <name evidence="2" type="ORF">BG011_010061</name>
</gene>
<dbReference type="SUPFAM" id="SSF51735">
    <property type="entry name" value="NAD(P)-binding Rossmann-fold domains"/>
    <property type="match status" value="1"/>
</dbReference>
<comment type="caution">
    <text evidence="2">The sequence shown here is derived from an EMBL/GenBank/DDBJ whole genome shotgun (WGS) entry which is preliminary data.</text>
</comment>
<dbReference type="PANTHER" id="PTHR43205">
    <property type="entry name" value="PROSTAGLANDIN REDUCTASE"/>
    <property type="match status" value="1"/>
</dbReference>
<dbReference type="Gene3D" id="3.40.50.720">
    <property type="entry name" value="NAD(P)-binding Rossmann-like Domain"/>
    <property type="match status" value="1"/>
</dbReference>
<dbReference type="InterPro" id="IPR036291">
    <property type="entry name" value="NAD(P)-bd_dom_sf"/>
</dbReference>
<proteinExistence type="predicted"/>
<evidence type="ECO:0000313" key="2">
    <source>
        <dbReference type="EMBL" id="KAG0262559.1"/>
    </source>
</evidence>
<dbReference type="AlphaFoldDB" id="A0A9P6QBZ8"/>
<dbReference type="CDD" id="cd05288">
    <property type="entry name" value="PGDH"/>
    <property type="match status" value="1"/>
</dbReference>
<accession>A0A9P6QBZ8</accession>
<dbReference type="OrthoDB" id="809632at2759"/>
<evidence type="ECO:0000313" key="3">
    <source>
        <dbReference type="Proteomes" id="UP000726737"/>
    </source>
</evidence>
<keyword evidence="3" id="KW-1185">Reference proteome</keyword>
<sequence length="246" mass="27511">MALLLGATALAEAAAVRHENISKSKSKSEKHNPHALDASKERFSSCGNPYWDVFHLESITSNRHLRSDCKAFFIIIIIIIIILGDAGSNEKVAYLLNDLKFDAAFNYKAPGTTILRSLKLHAPKGIDIYYENMGGETFEAALDCMNLNGRIIVSGMISQYNTATPYRVRNLAHLISKRLTMRGFVIGDLAEEYEADFDKDVTEWLETDQILYREDDAMGIESAPQAFIGMLKGKNFDKQIVKIADQ</sequence>
<organism evidence="2 3">
    <name type="scientific">Mortierella polycephala</name>
    <dbReference type="NCBI Taxonomy" id="41804"/>
    <lineage>
        <taxon>Eukaryota</taxon>
        <taxon>Fungi</taxon>
        <taxon>Fungi incertae sedis</taxon>
        <taxon>Mucoromycota</taxon>
        <taxon>Mortierellomycotina</taxon>
        <taxon>Mortierellomycetes</taxon>
        <taxon>Mortierellales</taxon>
        <taxon>Mortierellaceae</taxon>
        <taxon>Mortierella</taxon>
    </lineage>
</organism>
<dbReference type="InterPro" id="IPR045010">
    <property type="entry name" value="MDR_fam"/>
</dbReference>
<evidence type="ECO:0000259" key="1">
    <source>
        <dbReference type="Pfam" id="PF00107"/>
    </source>
</evidence>
<name>A0A9P6QBZ8_9FUNG</name>
<dbReference type="InterPro" id="IPR013149">
    <property type="entry name" value="ADH-like_C"/>
</dbReference>
<dbReference type="EMBL" id="JAAAJA010000095">
    <property type="protein sequence ID" value="KAG0262559.1"/>
    <property type="molecule type" value="Genomic_DNA"/>
</dbReference>
<dbReference type="Proteomes" id="UP000726737">
    <property type="component" value="Unassembled WGS sequence"/>
</dbReference>
<dbReference type="Pfam" id="PF00107">
    <property type="entry name" value="ADH_zinc_N"/>
    <property type="match status" value="1"/>
</dbReference>
<reference evidence="2" key="1">
    <citation type="journal article" date="2020" name="Fungal Divers.">
        <title>Resolving the Mortierellaceae phylogeny through synthesis of multi-gene phylogenetics and phylogenomics.</title>
        <authorList>
            <person name="Vandepol N."/>
            <person name="Liber J."/>
            <person name="Desiro A."/>
            <person name="Na H."/>
            <person name="Kennedy M."/>
            <person name="Barry K."/>
            <person name="Grigoriev I.V."/>
            <person name="Miller A.N."/>
            <person name="O'Donnell K."/>
            <person name="Stajich J.E."/>
            <person name="Bonito G."/>
        </authorList>
    </citation>
    <scope>NUCLEOTIDE SEQUENCE</scope>
    <source>
        <strain evidence="2">KOD948</strain>
    </source>
</reference>
<dbReference type="GO" id="GO:0016628">
    <property type="term" value="F:oxidoreductase activity, acting on the CH-CH group of donors, NAD or NADP as acceptor"/>
    <property type="evidence" value="ECO:0007669"/>
    <property type="project" value="InterPro"/>
</dbReference>
<protein>
    <recommendedName>
        <fullName evidence="1">Alcohol dehydrogenase-like C-terminal domain-containing protein</fullName>
    </recommendedName>
</protein>
<feature type="domain" description="Alcohol dehydrogenase-like C-terminal" evidence="1">
    <location>
        <begin position="86"/>
        <end position="195"/>
    </location>
</feature>